<keyword evidence="1" id="KW-1185">Reference proteome</keyword>
<protein>
    <submittedName>
        <fullName evidence="2">Uncharacterized protein</fullName>
    </submittedName>
</protein>
<dbReference type="AlphaFoldDB" id="A0A915KTM9"/>
<reference evidence="2" key="1">
    <citation type="submission" date="2022-11" db="UniProtKB">
        <authorList>
            <consortium name="WormBaseParasite"/>
        </authorList>
    </citation>
    <scope>IDENTIFICATION</scope>
</reference>
<sequence length="72" mass="7902">MAKKFVTLQAIANIISPIKIAVGAELPYLRKTHRIDPTNRIWGILIDVDATGEADRILADESPATRIIVPIP</sequence>
<dbReference type="Proteomes" id="UP000887565">
    <property type="component" value="Unplaced"/>
</dbReference>
<evidence type="ECO:0000313" key="1">
    <source>
        <dbReference type="Proteomes" id="UP000887565"/>
    </source>
</evidence>
<proteinExistence type="predicted"/>
<evidence type="ECO:0000313" key="2">
    <source>
        <dbReference type="WBParaSite" id="nRc.2.0.1.t42280-RA"/>
    </source>
</evidence>
<organism evidence="1 2">
    <name type="scientific">Romanomermis culicivorax</name>
    <name type="common">Nematode worm</name>
    <dbReference type="NCBI Taxonomy" id="13658"/>
    <lineage>
        <taxon>Eukaryota</taxon>
        <taxon>Metazoa</taxon>
        <taxon>Ecdysozoa</taxon>
        <taxon>Nematoda</taxon>
        <taxon>Enoplea</taxon>
        <taxon>Dorylaimia</taxon>
        <taxon>Mermithida</taxon>
        <taxon>Mermithoidea</taxon>
        <taxon>Mermithidae</taxon>
        <taxon>Romanomermis</taxon>
    </lineage>
</organism>
<name>A0A915KTM9_ROMCU</name>
<dbReference type="WBParaSite" id="nRc.2.0.1.t42280-RA">
    <property type="protein sequence ID" value="nRc.2.0.1.t42280-RA"/>
    <property type="gene ID" value="nRc.2.0.1.g42280"/>
</dbReference>
<accession>A0A915KTM9</accession>